<feature type="non-terminal residue" evidence="1">
    <location>
        <position position="1"/>
    </location>
</feature>
<proteinExistence type="predicted"/>
<accession>A0A699X8J1</accession>
<dbReference type="EMBL" id="BKCJ011789252">
    <property type="protein sequence ID" value="GFD53024.1"/>
    <property type="molecule type" value="Genomic_DNA"/>
</dbReference>
<evidence type="ECO:0000313" key="1">
    <source>
        <dbReference type="EMBL" id="GFD53024.1"/>
    </source>
</evidence>
<name>A0A699X8J1_TANCI</name>
<organism evidence="1">
    <name type="scientific">Tanacetum cinerariifolium</name>
    <name type="common">Dalmatian daisy</name>
    <name type="synonym">Chrysanthemum cinerariifolium</name>
    <dbReference type="NCBI Taxonomy" id="118510"/>
    <lineage>
        <taxon>Eukaryota</taxon>
        <taxon>Viridiplantae</taxon>
        <taxon>Streptophyta</taxon>
        <taxon>Embryophyta</taxon>
        <taxon>Tracheophyta</taxon>
        <taxon>Spermatophyta</taxon>
        <taxon>Magnoliopsida</taxon>
        <taxon>eudicotyledons</taxon>
        <taxon>Gunneridae</taxon>
        <taxon>Pentapetalae</taxon>
        <taxon>asterids</taxon>
        <taxon>campanulids</taxon>
        <taxon>Asterales</taxon>
        <taxon>Asteraceae</taxon>
        <taxon>Asteroideae</taxon>
        <taxon>Anthemideae</taxon>
        <taxon>Anthemidinae</taxon>
        <taxon>Tanacetum</taxon>
    </lineage>
</organism>
<reference evidence="1" key="1">
    <citation type="journal article" date="2019" name="Sci. Rep.">
        <title>Draft genome of Tanacetum cinerariifolium, the natural source of mosquito coil.</title>
        <authorList>
            <person name="Yamashiro T."/>
            <person name="Shiraishi A."/>
            <person name="Satake H."/>
            <person name="Nakayama K."/>
        </authorList>
    </citation>
    <scope>NUCLEOTIDE SEQUENCE</scope>
</reference>
<sequence>GNVAACRQADWAITLDAHAAIAVEADLYRGAFVV</sequence>
<protein>
    <submittedName>
        <fullName evidence="1">Uncharacterized protein</fullName>
    </submittedName>
</protein>
<gene>
    <name evidence="1" type="ORF">Tci_924993</name>
</gene>
<dbReference type="AlphaFoldDB" id="A0A699X8J1"/>
<comment type="caution">
    <text evidence="1">The sequence shown here is derived from an EMBL/GenBank/DDBJ whole genome shotgun (WGS) entry which is preliminary data.</text>
</comment>